<protein>
    <recommendedName>
        <fullName evidence="1">RNase H type-1 domain-containing protein</fullName>
    </recommendedName>
</protein>
<name>A0A5D3D6Q5_CUCMM</name>
<proteinExistence type="predicted"/>
<dbReference type="GO" id="GO:0004523">
    <property type="term" value="F:RNA-DNA hybrid ribonuclease activity"/>
    <property type="evidence" value="ECO:0007669"/>
    <property type="project" value="InterPro"/>
</dbReference>
<accession>A0A5D3D6Q5</accession>
<organism evidence="2 3">
    <name type="scientific">Cucumis melo var. makuwa</name>
    <name type="common">Oriental melon</name>
    <dbReference type="NCBI Taxonomy" id="1194695"/>
    <lineage>
        <taxon>Eukaryota</taxon>
        <taxon>Viridiplantae</taxon>
        <taxon>Streptophyta</taxon>
        <taxon>Embryophyta</taxon>
        <taxon>Tracheophyta</taxon>
        <taxon>Spermatophyta</taxon>
        <taxon>Magnoliopsida</taxon>
        <taxon>eudicotyledons</taxon>
        <taxon>Gunneridae</taxon>
        <taxon>Pentapetalae</taxon>
        <taxon>rosids</taxon>
        <taxon>fabids</taxon>
        <taxon>Cucurbitales</taxon>
        <taxon>Cucurbitaceae</taxon>
        <taxon>Benincaseae</taxon>
        <taxon>Cucumis</taxon>
    </lineage>
</organism>
<sequence length="479" mass="55935">MTLGSIEILKENITTPLTKIDKGEAKRLEKKCVEAYLPKRQTVEGFDSKAYKLMAKAGYDFTTRTQLKSVKIFDERLSHVTIKEAFDRETFEEDTEVAPLSLKDGGQSTIDELKEVNHGTIEEPRPTFISVQLSNDDENEYVNLLKEYKDVFALKSEKKGDHLKDLKLVLDRLRKYQLRMNPLKCAFNVTSEKFLGFIVRHRGIKVNNSKIDAIHKMPSSKNLHELRRLQGHLAYIRRFISNLAGRCQPLQRLMRKEAFDWDQTCENAFDSIKKYWLMKLCLGHYLHKKMIREPWTMFIDGATRTSGVDVSIVFISLEKHMFPYSSTLGELCSNNVVKYQALIIGLQMASKFRIKYIEIFGDLKFLINHLFYQYEVKHQDLKPYFIYARRLMDKFDDIILEHISRSEIKKADALANLAIALTVLEDVSINIFLCQKWIVPSIESQYEEADVIPVYTIDEEDWCQPIIDYLEHEKLFIDL</sequence>
<gene>
    <name evidence="2" type="ORF">E5676_scaffold522G001140</name>
</gene>
<dbReference type="Pfam" id="PF13456">
    <property type="entry name" value="RVT_3"/>
    <property type="match status" value="1"/>
</dbReference>
<dbReference type="InterPro" id="IPR002156">
    <property type="entry name" value="RNaseH_domain"/>
</dbReference>
<dbReference type="Proteomes" id="UP000321947">
    <property type="component" value="Unassembled WGS sequence"/>
</dbReference>
<comment type="caution">
    <text evidence="2">The sequence shown here is derived from an EMBL/GenBank/DDBJ whole genome shotgun (WGS) entry which is preliminary data.</text>
</comment>
<dbReference type="InterPro" id="IPR043128">
    <property type="entry name" value="Rev_trsase/Diguanyl_cyclase"/>
</dbReference>
<dbReference type="CDD" id="cd09279">
    <property type="entry name" value="RNase_HI_like"/>
    <property type="match status" value="1"/>
</dbReference>
<dbReference type="EMBL" id="SSTD01007152">
    <property type="protein sequence ID" value="TYK19183.1"/>
    <property type="molecule type" value="Genomic_DNA"/>
</dbReference>
<dbReference type="PANTHER" id="PTHR48475:SF1">
    <property type="entry name" value="RNASE H TYPE-1 DOMAIN-CONTAINING PROTEIN"/>
    <property type="match status" value="1"/>
</dbReference>
<dbReference type="PROSITE" id="PS50879">
    <property type="entry name" value="RNASE_H_1"/>
    <property type="match status" value="1"/>
</dbReference>
<dbReference type="SUPFAM" id="SSF56672">
    <property type="entry name" value="DNA/RNA polymerases"/>
    <property type="match status" value="1"/>
</dbReference>
<dbReference type="InterPro" id="IPR036397">
    <property type="entry name" value="RNaseH_sf"/>
</dbReference>
<dbReference type="Gene3D" id="3.30.70.270">
    <property type="match status" value="2"/>
</dbReference>
<dbReference type="PANTHER" id="PTHR48475">
    <property type="entry name" value="RIBONUCLEASE H"/>
    <property type="match status" value="1"/>
</dbReference>
<dbReference type="AlphaFoldDB" id="A0A5D3D6Q5"/>
<dbReference type="InterPro" id="IPR043502">
    <property type="entry name" value="DNA/RNA_pol_sf"/>
</dbReference>
<reference evidence="2 3" key="1">
    <citation type="submission" date="2019-08" db="EMBL/GenBank/DDBJ databases">
        <title>Draft genome sequences of two oriental melons (Cucumis melo L. var makuwa).</title>
        <authorList>
            <person name="Kwon S.-Y."/>
        </authorList>
    </citation>
    <scope>NUCLEOTIDE SEQUENCE [LARGE SCALE GENOMIC DNA]</scope>
    <source>
        <strain evidence="3">cv. Chang Bougi</strain>
        <tissue evidence="2">Leaf</tissue>
    </source>
</reference>
<feature type="domain" description="RNase H type-1" evidence="1">
    <location>
        <begin position="291"/>
        <end position="420"/>
    </location>
</feature>
<evidence type="ECO:0000313" key="2">
    <source>
        <dbReference type="EMBL" id="TYK19183.1"/>
    </source>
</evidence>
<dbReference type="Gene3D" id="3.30.420.10">
    <property type="entry name" value="Ribonuclease H-like superfamily/Ribonuclease H"/>
    <property type="match status" value="1"/>
</dbReference>
<evidence type="ECO:0000259" key="1">
    <source>
        <dbReference type="PROSITE" id="PS50879"/>
    </source>
</evidence>
<dbReference type="GO" id="GO:0003676">
    <property type="term" value="F:nucleic acid binding"/>
    <property type="evidence" value="ECO:0007669"/>
    <property type="project" value="InterPro"/>
</dbReference>
<evidence type="ECO:0000313" key="3">
    <source>
        <dbReference type="Proteomes" id="UP000321947"/>
    </source>
</evidence>